<feature type="chain" id="PRO_5043623046" evidence="1">
    <location>
        <begin position="20"/>
        <end position="93"/>
    </location>
</feature>
<dbReference type="PANTHER" id="PTHR21180:SF32">
    <property type="entry name" value="ENDONUCLEASE_EXONUCLEASE_PHOSPHATASE FAMILY DOMAIN-CONTAINING PROTEIN 1"/>
    <property type="match status" value="1"/>
</dbReference>
<organism evidence="2 3">
    <name type="scientific">Elongatibacter sediminis</name>
    <dbReference type="NCBI Taxonomy" id="3119006"/>
    <lineage>
        <taxon>Bacteria</taxon>
        <taxon>Pseudomonadati</taxon>
        <taxon>Pseudomonadota</taxon>
        <taxon>Gammaproteobacteria</taxon>
        <taxon>Chromatiales</taxon>
        <taxon>Wenzhouxiangellaceae</taxon>
        <taxon>Elongatibacter</taxon>
    </lineage>
</organism>
<dbReference type="InterPro" id="IPR004509">
    <property type="entry name" value="Competence_ComEA_HhH"/>
</dbReference>
<dbReference type="GO" id="GO:0015628">
    <property type="term" value="P:protein secretion by the type II secretion system"/>
    <property type="evidence" value="ECO:0007669"/>
    <property type="project" value="TreeGrafter"/>
</dbReference>
<keyword evidence="3" id="KW-1185">Reference proteome</keyword>
<dbReference type="Proteomes" id="UP001359886">
    <property type="component" value="Unassembled WGS sequence"/>
</dbReference>
<dbReference type="NCBIfam" id="TIGR00426">
    <property type="entry name" value="competence protein ComEA helix-hairpin-helix repeat region"/>
    <property type="match status" value="1"/>
</dbReference>
<dbReference type="EMBL" id="JAZHOG010000004">
    <property type="protein sequence ID" value="MEJ8567588.1"/>
    <property type="molecule type" value="Genomic_DNA"/>
</dbReference>
<dbReference type="InterPro" id="IPR010994">
    <property type="entry name" value="RuvA_2-like"/>
</dbReference>
<dbReference type="GO" id="GO:0015627">
    <property type="term" value="C:type II protein secretion system complex"/>
    <property type="evidence" value="ECO:0007669"/>
    <property type="project" value="TreeGrafter"/>
</dbReference>
<dbReference type="Gene3D" id="1.10.150.280">
    <property type="entry name" value="AF1531-like domain"/>
    <property type="match status" value="1"/>
</dbReference>
<feature type="signal peptide" evidence="1">
    <location>
        <begin position="1"/>
        <end position="19"/>
    </location>
</feature>
<dbReference type="Pfam" id="PF12836">
    <property type="entry name" value="HHH_3"/>
    <property type="match status" value="1"/>
</dbReference>
<dbReference type="SUPFAM" id="SSF47781">
    <property type="entry name" value="RuvA domain 2-like"/>
    <property type="match status" value="1"/>
</dbReference>
<comment type="caution">
    <text evidence="2">The sequence shown here is derived from an EMBL/GenBank/DDBJ whole genome shotgun (WGS) entry which is preliminary data.</text>
</comment>
<evidence type="ECO:0000313" key="2">
    <source>
        <dbReference type="EMBL" id="MEJ8567588.1"/>
    </source>
</evidence>
<accession>A0AAW9RHN1</accession>
<dbReference type="RefSeq" id="WP_354694904.1">
    <property type="nucleotide sequence ID" value="NZ_JAZHOG010000004.1"/>
</dbReference>
<keyword evidence="2" id="KW-0238">DNA-binding</keyword>
<dbReference type="AlphaFoldDB" id="A0AAW9RHN1"/>
<sequence length="93" mass="10134">MKSLLTILLSCLLSCSIWAVESVDINKASAEEMASALTGIGLSKAEMIVRYRDENGRFEHADELVNVKGIGLRTVDRNRDRIRVEGGAEPAGD</sequence>
<keyword evidence="1" id="KW-0732">Signal</keyword>
<name>A0AAW9RHN1_9GAMM</name>
<evidence type="ECO:0000313" key="3">
    <source>
        <dbReference type="Proteomes" id="UP001359886"/>
    </source>
</evidence>
<protein>
    <submittedName>
        <fullName evidence="2">ComEA family DNA-binding protein</fullName>
    </submittedName>
</protein>
<dbReference type="GO" id="GO:0003677">
    <property type="term" value="F:DNA binding"/>
    <property type="evidence" value="ECO:0007669"/>
    <property type="project" value="UniProtKB-KW"/>
</dbReference>
<dbReference type="InterPro" id="IPR051675">
    <property type="entry name" value="Endo/Exo/Phosphatase_dom_1"/>
</dbReference>
<proteinExistence type="predicted"/>
<reference evidence="2 3" key="1">
    <citation type="submission" date="2024-02" db="EMBL/GenBank/DDBJ databases">
        <title>A novel Wenzhouxiangellaceae bacterium, isolated from coastal sediments.</title>
        <authorList>
            <person name="Du Z.-J."/>
            <person name="Ye Y.-Q."/>
            <person name="Zhang X.-Y."/>
        </authorList>
    </citation>
    <scope>NUCLEOTIDE SEQUENCE [LARGE SCALE GENOMIC DNA]</scope>
    <source>
        <strain evidence="2 3">CH-27</strain>
    </source>
</reference>
<gene>
    <name evidence="2" type="ORF">V3330_08120</name>
</gene>
<evidence type="ECO:0000256" key="1">
    <source>
        <dbReference type="SAM" id="SignalP"/>
    </source>
</evidence>
<dbReference type="PANTHER" id="PTHR21180">
    <property type="entry name" value="ENDONUCLEASE/EXONUCLEASE/PHOSPHATASE FAMILY DOMAIN-CONTAINING PROTEIN 1"/>
    <property type="match status" value="1"/>
</dbReference>